<evidence type="ECO:0000259" key="4">
    <source>
        <dbReference type="Pfam" id="PF00155"/>
    </source>
</evidence>
<dbReference type="EMBL" id="JNVC02000001">
    <property type="protein sequence ID" value="KEZ54387.1"/>
    <property type="molecule type" value="Genomic_DNA"/>
</dbReference>
<gene>
    <name evidence="5" type="ORF">GS18_0205575</name>
</gene>
<name>A0A084H475_METID</name>
<evidence type="ECO:0000313" key="6">
    <source>
        <dbReference type="Proteomes" id="UP000028549"/>
    </source>
</evidence>
<dbReference type="EC" id="2.6.1.-" evidence="3"/>
<evidence type="ECO:0000313" key="5">
    <source>
        <dbReference type="EMBL" id="KEZ54387.1"/>
    </source>
</evidence>
<comment type="caution">
    <text evidence="5">The sequence shown here is derived from an EMBL/GenBank/DDBJ whole genome shotgun (WGS) entry which is preliminary data.</text>
</comment>
<dbReference type="InterPro" id="IPR015424">
    <property type="entry name" value="PyrdxlP-dep_Trfase"/>
</dbReference>
<feature type="domain" description="Aminotransferase class I/classII large" evidence="4">
    <location>
        <begin position="26"/>
        <end position="346"/>
    </location>
</feature>
<comment type="cofactor">
    <cofactor evidence="1 3">
        <name>pyridoxal 5'-phosphate</name>
        <dbReference type="ChEBI" id="CHEBI:597326"/>
    </cofactor>
</comment>
<dbReference type="RefSeq" id="WP_029565693.1">
    <property type="nucleotide sequence ID" value="NZ_JNVC02000001.1"/>
</dbReference>
<sequence length="354" mass="39991">MWPQHGGNSTAIQNLLTMKGIDEGSDLLDFSANLNPLGIPDTVLQSMQKSLLKKSSVYPDPAYIEERGILASIEDVKTENIWLANGGAEAIFLVAHMFKGKRAGIFQPAFSEYERACRIHQLHIKHFSYEDLIESEAFIQDTDLLFLCRPNNPTGEMLPEDKIVRLLETAKQAGQYIVVDEAFVHFSGSSLAHLLGAFPNLILLRSLTKIFAVPGIRLGYVLAHEQIIRKLESLSVPWSVNAMALSVIHALPDTKDFLIAAKEWLAEEWQYVRNELLKMKFQVSDTTVNFYLLRDPLLQNHEQLLLFLAGEGILVRHTVNFPLIEGSAIRLAVRTREENMVLLKALRKWRNTSC</sequence>
<dbReference type="InterPro" id="IPR015421">
    <property type="entry name" value="PyrdxlP-dep_Trfase_major"/>
</dbReference>
<dbReference type="InterPro" id="IPR015422">
    <property type="entry name" value="PyrdxlP-dep_Trfase_small"/>
</dbReference>
<dbReference type="AlphaFoldDB" id="A0A084H475"/>
<dbReference type="OrthoDB" id="9813612at2"/>
<evidence type="ECO:0000256" key="3">
    <source>
        <dbReference type="RuleBase" id="RU000481"/>
    </source>
</evidence>
<evidence type="ECO:0000256" key="1">
    <source>
        <dbReference type="ARBA" id="ARBA00001933"/>
    </source>
</evidence>
<keyword evidence="2" id="KW-0663">Pyridoxal phosphate</keyword>
<evidence type="ECO:0000256" key="2">
    <source>
        <dbReference type="ARBA" id="ARBA00022898"/>
    </source>
</evidence>
<dbReference type="PROSITE" id="PS00105">
    <property type="entry name" value="AA_TRANSFER_CLASS_1"/>
    <property type="match status" value="1"/>
</dbReference>
<keyword evidence="3" id="KW-0808">Transferase</keyword>
<dbReference type="STRING" id="246786.GS18_0205575"/>
<comment type="similarity">
    <text evidence="3">Belongs to the class-I pyridoxal-phosphate-dependent aminotransferase family.</text>
</comment>
<dbReference type="InterPro" id="IPR004839">
    <property type="entry name" value="Aminotransferase_I/II_large"/>
</dbReference>
<reference evidence="5 6" key="1">
    <citation type="journal article" date="2005" name="Int. J. Syst. Evol. Microbiol.">
        <title>Bacillus cibi sp. nov., isolated from jeotgal, a traditional Korean fermented seafood.</title>
        <authorList>
            <person name="Yoon J.H."/>
            <person name="Lee C.H."/>
            <person name="Oh T.K."/>
        </authorList>
    </citation>
    <scope>NUCLEOTIDE SEQUENCE [LARGE SCALE GENOMIC DNA]</scope>
    <source>
        <strain evidence="5 6">DSM 16189</strain>
    </source>
</reference>
<dbReference type="PANTHER" id="PTHR42885:SF1">
    <property type="entry name" value="THREONINE-PHOSPHATE DECARBOXYLASE"/>
    <property type="match status" value="1"/>
</dbReference>
<accession>A0A084H475</accession>
<dbReference type="SUPFAM" id="SSF53383">
    <property type="entry name" value="PLP-dependent transferases"/>
    <property type="match status" value="1"/>
</dbReference>
<proteinExistence type="inferred from homology"/>
<dbReference type="Gene3D" id="3.90.1150.10">
    <property type="entry name" value="Aspartate Aminotransferase, domain 1"/>
    <property type="match status" value="1"/>
</dbReference>
<dbReference type="Pfam" id="PF00155">
    <property type="entry name" value="Aminotran_1_2"/>
    <property type="match status" value="1"/>
</dbReference>
<dbReference type="InterPro" id="IPR004838">
    <property type="entry name" value="NHTrfase_class1_PyrdxlP-BS"/>
</dbReference>
<dbReference type="PANTHER" id="PTHR42885">
    <property type="entry name" value="HISTIDINOL-PHOSPHATE AMINOTRANSFERASE-RELATED"/>
    <property type="match status" value="1"/>
</dbReference>
<protein>
    <recommendedName>
        <fullName evidence="3">Aminotransferase</fullName>
        <ecNumber evidence="3">2.6.1.-</ecNumber>
    </recommendedName>
</protein>
<organism evidence="5 6">
    <name type="scientific">Metabacillus indicus</name>
    <name type="common">Bacillus indicus</name>
    <dbReference type="NCBI Taxonomy" id="246786"/>
    <lineage>
        <taxon>Bacteria</taxon>
        <taxon>Bacillati</taxon>
        <taxon>Bacillota</taxon>
        <taxon>Bacilli</taxon>
        <taxon>Bacillales</taxon>
        <taxon>Bacillaceae</taxon>
        <taxon>Metabacillus</taxon>
    </lineage>
</organism>
<keyword evidence="3" id="KW-0032">Aminotransferase</keyword>
<dbReference type="Gene3D" id="3.40.640.10">
    <property type="entry name" value="Type I PLP-dependent aspartate aminotransferase-like (Major domain)"/>
    <property type="match status" value="1"/>
</dbReference>
<dbReference type="GO" id="GO:0008483">
    <property type="term" value="F:transaminase activity"/>
    <property type="evidence" value="ECO:0007669"/>
    <property type="project" value="UniProtKB-KW"/>
</dbReference>
<dbReference type="GO" id="GO:0030170">
    <property type="term" value="F:pyridoxal phosphate binding"/>
    <property type="evidence" value="ECO:0007669"/>
    <property type="project" value="InterPro"/>
</dbReference>
<dbReference type="Proteomes" id="UP000028549">
    <property type="component" value="Unassembled WGS sequence"/>
</dbReference>
<keyword evidence="6" id="KW-1185">Reference proteome</keyword>
<dbReference type="CDD" id="cd00609">
    <property type="entry name" value="AAT_like"/>
    <property type="match status" value="1"/>
</dbReference>